<keyword evidence="1" id="KW-0812">Transmembrane</keyword>
<protein>
    <submittedName>
        <fullName evidence="2">Uncharacterized protein</fullName>
    </submittedName>
</protein>
<organism evidence="2 3">
    <name type="scientific">Pantoea brenneri</name>
    <dbReference type="NCBI Taxonomy" id="472694"/>
    <lineage>
        <taxon>Bacteria</taxon>
        <taxon>Pseudomonadati</taxon>
        <taxon>Pseudomonadota</taxon>
        <taxon>Gammaproteobacteria</taxon>
        <taxon>Enterobacterales</taxon>
        <taxon>Erwiniaceae</taxon>
        <taxon>Pantoea</taxon>
    </lineage>
</organism>
<reference evidence="2 3" key="1">
    <citation type="submission" date="2019-10" db="EMBL/GenBank/DDBJ databases">
        <authorList>
            <person name="Karimi E."/>
        </authorList>
    </citation>
    <scope>NUCLEOTIDE SEQUENCE [LARGE SCALE GENOMIC DNA]</scope>
    <source>
        <strain evidence="2">Pantoea sp. 111</strain>
    </source>
</reference>
<keyword evidence="1" id="KW-0472">Membrane</keyword>
<sequence length="63" mass="7293">MRCSFTDGNNASWRLSHFREESGRKIIMTRQIAHLTICLVSRSSFLAFYTLYHLDRKNVVSAG</sequence>
<keyword evidence="1" id="KW-1133">Transmembrane helix</keyword>
<dbReference type="EMBL" id="CABWMH010000048">
    <property type="protein sequence ID" value="VXC56400.1"/>
    <property type="molecule type" value="Genomic_DNA"/>
</dbReference>
<accession>A0AAX3JBV7</accession>
<gene>
    <name evidence="2" type="ORF">PANT111_520048</name>
</gene>
<evidence type="ECO:0000313" key="3">
    <source>
        <dbReference type="Proteomes" id="UP000433737"/>
    </source>
</evidence>
<comment type="caution">
    <text evidence="2">The sequence shown here is derived from an EMBL/GenBank/DDBJ whole genome shotgun (WGS) entry which is preliminary data.</text>
</comment>
<evidence type="ECO:0000313" key="2">
    <source>
        <dbReference type="EMBL" id="VXC56400.1"/>
    </source>
</evidence>
<evidence type="ECO:0000256" key="1">
    <source>
        <dbReference type="SAM" id="Phobius"/>
    </source>
</evidence>
<dbReference type="Proteomes" id="UP000433737">
    <property type="component" value="Unassembled WGS sequence"/>
</dbReference>
<proteinExistence type="predicted"/>
<feature type="transmembrane region" description="Helical" evidence="1">
    <location>
        <begin position="32"/>
        <end position="52"/>
    </location>
</feature>
<name>A0AAX3JBV7_9GAMM</name>
<dbReference type="AlphaFoldDB" id="A0AAX3JBV7"/>